<evidence type="ECO:0000313" key="10">
    <source>
        <dbReference type="Proteomes" id="UP001194746"/>
    </source>
</evidence>
<protein>
    <recommendedName>
        <fullName evidence="11">Transcription factor domain-containing protein</fullName>
    </recommendedName>
</protein>
<proteinExistence type="predicted"/>
<feature type="compositionally biased region" description="Basic and acidic residues" evidence="6">
    <location>
        <begin position="92"/>
        <end position="104"/>
    </location>
</feature>
<feature type="compositionally biased region" description="Basic and acidic residues" evidence="6">
    <location>
        <begin position="124"/>
        <end position="135"/>
    </location>
</feature>
<evidence type="ECO:0000259" key="8">
    <source>
        <dbReference type="Pfam" id="PF04082"/>
    </source>
</evidence>
<keyword evidence="5" id="KW-0539">Nucleus</keyword>
<dbReference type="InterPro" id="IPR007219">
    <property type="entry name" value="XnlR_reg_dom"/>
</dbReference>
<dbReference type="GO" id="GO:0000981">
    <property type="term" value="F:DNA-binding transcription factor activity, RNA polymerase II-specific"/>
    <property type="evidence" value="ECO:0007669"/>
    <property type="project" value="InterPro"/>
</dbReference>
<evidence type="ECO:0000256" key="1">
    <source>
        <dbReference type="ARBA" id="ARBA00022723"/>
    </source>
</evidence>
<evidence type="ECO:0000256" key="5">
    <source>
        <dbReference type="ARBA" id="ARBA00023242"/>
    </source>
</evidence>
<feature type="region of interest" description="Disordered" evidence="6">
    <location>
        <begin position="62"/>
        <end position="155"/>
    </location>
</feature>
<keyword evidence="1" id="KW-0479">Metal-binding</keyword>
<dbReference type="GO" id="GO:0006351">
    <property type="term" value="P:DNA-templated transcription"/>
    <property type="evidence" value="ECO:0007669"/>
    <property type="project" value="InterPro"/>
</dbReference>
<organism evidence="9 10">
    <name type="scientific">Aspergillus nanangensis</name>
    <dbReference type="NCBI Taxonomy" id="2582783"/>
    <lineage>
        <taxon>Eukaryota</taxon>
        <taxon>Fungi</taxon>
        <taxon>Dikarya</taxon>
        <taxon>Ascomycota</taxon>
        <taxon>Pezizomycotina</taxon>
        <taxon>Eurotiomycetes</taxon>
        <taxon>Eurotiomycetidae</taxon>
        <taxon>Eurotiales</taxon>
        <taxon>Aspergillaceae</taxon>
        <taxon>Aspergillus</taxon>
        <taxon>Aspergillus subgen. Circumdati</taxon>
    </lineage>
</organism>
<evidence type="ECO:0000313" key="9">
    <source>
        <dbReference type="EMBL" id="KAF9894960.1"/>
    </source>
</evidence>
<name>A0AAD4CYA5_ASPNN</name>
<evidence type="ECO:0000256" key="2">
    <source>
        <dbReference type="ARBA" id="ARBA00023015"/>
    </source>
</evidence>
<feature type="domain" description="Zn(2)-C6 fungal-type" evidence="7">
    <location>
        <begin position="2"/>
        <end position="26"/>
    </location>
</feature>
<evidence type="ECO:0000256" key="3">
    <source>
        <dbReference type="ARBA" id="ARBA00023125"/>
    </source>
</evidence>
<feature type="domain" description="Xylanolytic transcriptional activator regulatory" evidence="8">
    <location>
        <begin position="202"/>
        <end position="439"/>
    </location>
</feature>
<dbReference type="GO" id="GO:0008270">
    <property type="term" value="F:zinc ion binding"/>
    <property type="evidence" value="ECO:0007669"/>
    <property type="project" value="InterPro"/>
</dbReference>
<dbReference type="Pfam" id="PF04082">
    <property type="entry name" value="Fungal_trans"/>
    <property type="match status" value="1"/>
</dbReference>
<reference evidence="9" key="2">
    <citation type="submission" date="2020-02" db="EMBL/GenBank/DDBJ databases">
        <authorList>
            <person name="Gilchrist C.L.M."/>
            <person name="Chooi Y.-H."/>
        </authorList>
    </citation>
    <scope>NUCLEOTIDE SEQUENCE</scope>
    <source>
        <strain evidence="9">MST-FP2251</strain>
    </source>
</reference>
<reference evidence="9" key="1">
    <citation type="journal article" date="2019" name="Beilstein J. Org. Chem.">
        <title>Nanangenines: drimane sesquiterpenoids as the dominant metabolite cohort of a novel Australian fungus, Aspergillus nanangensis.</title>
        <authorList>
            <person name="Lacey H.J."/>
            <person name="Gilchrist C.L.M."/>
            <person name="Crombie A."/>
            <person name="Kalaitzis J.A."/>
            <person name="Vuong D."/>
            <person name="Rutledge P.J."/>
            <person name="Turner P."/>
            <person name="Pitt J.I."/>
            <person name="Lacey E."/>
            <person name="Chooi Y.H."/>
            <person name="Piggott A.M."/>
        </authorList>
    </citation>
    <scope>NUCLEOTIDE SEQUENCE</scope>
    <source>
        <strain evidence="9">MST-FP2251</strain>
    </source>
</reference>
<dbReference type="AlphaFoldDB" id="A0AAD4CYA5"/>
<dbReference type="InterPro" id="IPR001138">
    <property type="entry name" value="Zn2Cys6_DnaBD"/>
</dbReference>
<dbReference type="Pfam" id="PF00172">
    <property type="entry name" value="Zn_clus"/>
    <property type="match status" value="1"/>
</dbReference>
<dbReference type="EMBL" id="VCAU01000002">
    <property type="protein sequence ID" value="KAF9894960.1"/>
    <property type="molecule type" value="Genomic_DNA"/>
</dbReference>
<gene>
    <name evidence="9" type="ORF">FE257_004582</name>
</gene>
<dbReference type="InterPro" id="IPR036864">
    <property type="entry name" value="Zn2-C6_fun-type_DNA-bd_sf"/>
</dbReference>
<accession>A0AAD4CYA5</accession>
<evidence type="ECO:0000259" key="7">
    <source>
        <dbReference type="Pfam" id="PF00172"/>
    </source>
</evidence>
<sequence length="619" mass="69015">MRCDGHTPCSTCYDLGVDCHYQQPSQSAQSVLVTDDPGNLHSSILDQRVQAIEKELNSLRSMDRYGAGPPLSSPRAALSEEQHTESPSQESGAHRDHLLSHGDDGVDGMGAVSLKDGGDEEEYFGERSQHPEEPTHSAGRLNTAGETTSRRQMSDSLISSNYEESNTYLSNHIDTEKSNGNRRQLHGNIFSLPSKKDADSMLHLYFSTVNLMIPCIHEDSFRQMYQSMWRSGPEHMRKPWLGSLNLIFAVANNVMTPTSPPHQRVAASSMFYERAMELVSPYMFGPLSVEMVQVFLLAEIYLEGTTSSSLVWTFHSMAVKGAYQLGLHSIVSANLSEVDCEIRRRIWYWLLSVAYGRPPLIPLSHVRLEACSSIAFSNTPSGVVSSSIAYFDALISLTHIMGGAVDQLYGQNLGFPSQGSMSESVRRISDLRWQLAQWHDSLPHVLKTITYDETLNSTPLFLEATRLRVLLSLRYLGACILVLRPILRQFLELSCEPTSSQSKWLQSHGTVLVTDLVHSCRDVLELSKKILVASREDKNLLGAWWFSCYYIVGILLIQKTFTHIPLLPIAPAEVRDMLDTAMEVLLDLDGGSKTIMRCRDTLARLLAVVDSNTFGHGMA</sequence>
<dbReference type="CDD" id="cd12148">
    <property type="entry name" value="fungal_TF_MHR"/>
    <property type="match status" value="1"/>
</dbReference>
<keyword evidence="2" id="KW-0805">Transcription regulation</keyword>
<dbReference type="GO" id="GO:0000435">
    <property type="term" value="P:positive regulation of transcription from RNA polymerase II promoter by galactose"/>
    <property type="evidence" value="ECO:0007669"/>
    <property type="project" value="TreeGrafter"/>
</dbReference>
<dbReference type="InterPro" id="IPR051127">
    <property type="entry name" value="Fungal_SecMet_Regulators"/>
</dbReference>
<dbReference type="Proteomes" id="UP001194746">
    <property type="component" value="Unassembled WGS sequence"/>
</dbReference>
<evidence type="ECO:0000256" key="4">
    <source>
        <dbReference type="ARBA" id="ARBA00023163"/>
    </source>
</evidence>
<comment type="caution">
    <text evidence="9">The sequence shown here is derived from an EMBL/GenBank/DDBJ whole genome shotgun (WGS) entry which is preliminary data.</text>
</comment>
<dbReference type="GO" id="GO:0000978">
    <property type="term" value="F:RNA polymerase II cis-regulatory region sequence-specific DNA binding"/>
    <property type="evidence" value="ECO:0007669"/>
    <property type="project" value="TreeGrafter"/>
</dbReference>
<dbReference type="PANTHER" id="PTHR47424">
    <property type="entry name" value="REGULATORY PROTEIN GAL4"/>
    <property type="match status" value="1"/>
</dbReference>
<dbReference type="Gene3D" id="4.10.240.10">
    <property type="entry name" value="Zn(2)-C6 fungal-type DNA-binding domain"/>
    <property type="match status" value="1"/>
</dbReference>
<evidence type="ECO:0008006" key="11">
    <source>
        <dbReference type="Google" id="ProtNLM"/>
    </source>
</evidence>
<dbReference type="PANTHER" id="PTHR47424:SF3">
    <property type="entry name" value="REGULATORY PROTEIN GAL4"/>
    <property type="match status" value="1"/>
</dbReference>
<evidence type="ECO:0000256" key="6">
    <source>
        <dbReference type="SAM" id="MobiDB-lite"/>
    </source>
</evidence>
<keyword evidence="4" id="KW-0804">Transcription</keyword>
<keyword evidence="3" id="KW-0238">DNA-binding</keyword>
<dbReference type="GO" id="GO:0005634">
    <property type="term" value="C:nucleus"/>
    <property type="evidence" value="ECO:0007669"/>
    <property type="project" value="TreeGrafter"/>
</dbReference>
<keyword evidence="10" id="KW-1185">Reference proteome</keyword>